<reference evidence="1 2" key="1">
    <citation type="journal article" date="2019" name="Sci. Rep.">
        <title>Orb-weaving spider Araneus ventricosus genome elucidates the spidroin gene catalogue.</title>
        <authorList>
            <person name="Kono N."/>
            <person name="Nakamura H."/>
            <person name="Ohtoshi R."/>
            <person name="Moran D.A.P."/>
            <person name="Shinohara A."/>
            <person name="Yoshida Y."/>
            <person name="Fujiwara M."/>
            <person name="Mori M."/>
            <person name="Tomita M."/>
            <person name="Arakawa K."/>
        </authorList>
    </citation>
    <scope>NUCLEOTIDE SEQUENCE [LARGE SCALE GENOMIC DNA]</scope>
</reference>
<organism evidence="1 2">
    <name type="scientific">Araneus ventricosus</name>
    <name type="common">Orbweaver spider</name>
    <name type="synonym">Epeira ventricosa</name>
    <dbReference type="NCBI Taxonomy" id="182803"/>
    <lineage>
        <taxon>Eukaryota</taxon>
        <taxon>Metazoa</taxon>
        <taxon>Ecdysozoa</taxon>
        <taxon>Arthropoda</taxon>
        <taxon>Chelicerata</taxon>
        <taxon>Arachnida</taxon>
        <taxon>Araneae</taxon>
        <taxon>Araneomorphae</taxon>
        <taxon>Entelegynae</taxon>
        <taxon>Araneoidea</taxon>
        <taxon>Araneidae</taxon>
        <taxon>Araneus</taxon>
    </lineage>
</organism>
<dbReference type="EMBL" id="BGPR01004818">
    <property type="protein sequence ID" value="GBN03673.1"/>
    <property type="molecule type" value="Genomic_DNA"/>
</dbReference>
<evidence type="ECO:0000313" key="2">
    <source>
        <dbReference type="Proteomes" id="UP000499080"/>
    </source>
</evidence>
<name>A0A4Y2KQA7_ARAVE</name>
<feature type="non-terminal residue" evidence="1">
    <location>
        <position position="76"/>
    </location>
</feature>
<dbReference type="Proteomes" id="UP000499080">
    <property type="component" value="Unassembled WGS sequence"/>
</dbReference>
<keyword evidence="2" id="KW-1185">Reference proteome</keyword>
<protein>
    <submittedName>
        <fullName evidence="1">Uncharacterized protein</fullName>
    </submittedName>
</protein>
<gene>
    <name evidence="1" type="ORF">AVEN_60907_1</name>
</gene>
<accession>A0A4Y2KQA7</accession>
<dbReference type="AlphaFoldDB" id="A0A4Y2KQA7"/>
<proteinExistence type="predicted"/>
<evidence type="ECO:0000313" key="1">
    <source>
        <dbReference type="EMBL" id="GBN03673.1"/>
    </source>
</evidence>
<comment type="caution">
    <text evidence="1">The sequence shown here is derived from an EMBL/GenBank/DDBJ whole genome shotgun (WGS) entry which is preliminary data.</text>
</comment>
<sequence>MKLKERQRYLFHSYSPYGVGSDSNKDTIGENDPGPDISCKGKSFLINTELRRLQGRNKTKVEAMSSPSAAALITLP</sequence>